<name>A0A4R6WWA8_9PROT</name>
<evidence type="ECO:0000313" key="1">
    <source>
        <dbReference type="EMBL" id="TDQ84480.1"/>
    </source>
</evidence>
<dbReference type="AlphaFoldDB" id="A0A4R6WWA8"/>
<organism evidence="1 2">
    <name type="scientific">Dongia mobilis</name>
    <dbReference type="NCBI Taxonomy" id="578943"/>
    <lineage>
        <taxon>Bacteria</taxon>
        <taxon>Pseudomonadati</taxon>
        <taxon>Pseudomonadota</taxon>
        <taxon>Alphaproteobacteria</taxon>
        <taxon>Rhodospirillales</taxon>
        <taxon>Dongiaceae</taxon>
        <taxon>Dongia</taxon>
    </lineage>
</organism>
<dbReference type="InterPro" id="IPR014598">
    <property type="entry name" value="UCP035865"/>
</dbReference>
<dbReference type="Pfam" id="PF10098">
    <property type="entry name" value="DUF2336"/>
    <property type="match status" value="1"/>
</dbReference>
<evidence type="ECO:0000313" key="2">
    <source>
        <dbReference type="Proteomes" id="UP000295783"/>
    </source>
</evidence>
<reference evidence="1 2" key="1">
    <citation type="submission" date="2019-03" db="EMBL/GenBank/DDBJ databases">
        <title>Genomic Encyclopedia of Type Strains, Phase III (KMG-III): the genomes of soil and plant-associated and newly described type strains.</title>
        <authorList>
            <person name="Whitman W."/>
        </authorList>
    </citation>
    <scope>NUCLEOTIDE SEQUENCE [LARGE SCALE GENOMIC DNA]</scope>
    <source>
        <strain evidence="1 2">CGMCC 1.7660</strain>
    </source>
</reference>
<dbReference type="EMBL" id="SNYW01000006">
    <property type="protein sequence ID" value="TDQ84480.1"/>
    <property type="molecule type" value="Genomic_DNA"/>
</dbReference>
<dbReference type="OrthoDB" id="9798569at2"/>
<dbReference type="PIRSF" id="PIRSF035865">
    <property type="entry name" value="UCP035865"/>
    <property type="match status" value="1"/>
</dbReference>
<proteinExistence type="predicted"/>
<comment type="caution">
    <text evidence="1">The sequence shown here is derived from an EMBL/GenBank/DDBJ whole genome shotgun (WGS) entry which is preliminary data.</text>
</comment>
<accession>A0A4R6WWA8</accession>
<sequence length="368" mass="40104">MPAMLTEADVRKLMTDPSPDARVETATKVSQAFYGGELSAAERELAAEIFRIMVMDAEVRVREALAINLKASPELPKDVALGLAKDVESVALPVLEFSTVLNDTDLIDIVRSSGIEKQAAVARRADVSNNVANALIDHARAGKVVATLVNNPGADLKPADLEKAFAKHGNDPAVSNSLVSRGNVPLTVSEKIVARVSEALREHLLSHREIPAEMAADLVMQARERATAGLLPPGIKSADVVDLVKQLRDNKRLTPSLILRTLCTGDITFFEASLAVLANMPIVNARVLIHDEGKLGLQSLYQRTPLPANLYPAFRVAFDVAREMQYDGGDNDRQRFSARVIERVLTQFEDIGNDNLEYLMKKLKQLAA</sequence>
<dbReference type="Proteomes" id="UP000295783">
    <property type="component" value="Unassembled WGS sequence"/>
</dbReference>
<dbReference type="InterPro" id="IPR019285">
    <property type="entry name" value="DUF2336"/>
</dbReference>
<keyword evidence="2" id="KW-1185">Reference proteome</keyword>
<gene>
    <name evidence="1" type="ORF">A8950_1036</name>
</gene>
<protein>
    <submittedName>
        <fullName evidence="1">Uncharacterized protein (DUF2336 family)</fullName>
    </submittedName>
</protein>